<evidence type="ECO:0000313" key="3">
    <source>
        <dbReference type="EMBL" id="MBA9022069.1"/>
    </source>
</evidence>
<dbReference type="RefSeq" id="WP_154385809.1">
    <property type="nucleotide sequence ID" value="NZ_JACJHY010000020.1"/>
</dbReference>
<accession>A0ABR6CAL4</accession>
<keyword evidence="1" id="KW-0175">Coiled coil</keyword>
<protein>
    <submittedName>
        <fullName evidence="3">P-type conjugative transfer protein TrbJ</fullName>
    </submittedName>
</protein>
<feature type="signal peptide" evidence="2">
    <location>
        <begin position="1"/>
        <end position="32"/>
    </location>
</feature>
<evidence type="ECO:0000256" key="1">
    <source>
        <dbReference type="SAM" id="Coils"/>
    </source>
</evidence>
<dbReference type="NCBIfam" id="TIGR02780">
    <property type="entry name" value="TrbJ_Ti"/>
    <property type="match status" value="1"/>
</dbReference>
<proteinExistence type="predicted"/>
<name>A0ABR6CAL4_9HYPH</name>
<dbReference type="InterPro" id="IPR014147">
    <property type="entry name" value="T4SS_TrbJ"/>
</dbReference>
<evidence type="ECO:0000313" key="4">
    <source>
        <dbReference type="Proteomes" id="UP000587524"/>
    </source>
</evidence>
<feature type="chain" id="PRO_5047405246" evidence="2">
    <location>
        <begin position="33"/>
        <end position="249"/>
    </location>
</feature>
<dbReference type="InterPro" id="IPR006311">
    <property type="entry name" value="TAT_signal"/>
</dbReference>
<sequence length="249" mass="26640">MKSVLARRHIRRMAAVGALAAAVGLSSWPASALIVFDPRNYAENLLSASRALEQIQNQITSLQNEAQMLINQAKNLTSLPTTLLSQIEGNLSKMKSLLGEADRLAYSVQGIESQFASTYEKFGSELSSQQLVDSARERWQTSVSAFEHSLMAGAVAVDNIEGTKEQTSALVGASQSAVGVLQATQAGNQLLAVQAKQMADLTAMLAAQGRAAALEEARTAAAQEQAREQFSRFMTGSGYSPSSVKMFHD</sequence>
<feature type="coiled-coil region" evidence="1">
    <location>
        <begin position="45"/>
        <end position="79"/>
    </location>
</feature>
<keyword evidence="4" id="KW-1185">Reference proteome</keyword>
<comment type="caution">
    <text evidence="3">The sequence shown here is derived from an EMBL/GenBank/DDBJ whole genome shotgun (WGS) entry which is preliminary data.</text>
</comment>
<dbReference type="Proteomes" id="UP000587524">
    <property type="component" value="Unassembled WGS sequence"/>
</dbReference>
<dbReference type="PROSITE" id="PS51318">
    <property type="entry name" value="TAT"/>
    <property type="match status" value="1"/>
</dbReference>
<gene>
    <name evidence="3" type="ORF">HNQ97_004079</name>
</gene>
<dbReference type="EMBL" id="JACJHZ010000020">
    <property type="protein sequence ID" value="MBA9022069.1"/>
    <property type="molecule type" value="Genomic_DNA"/>
</dbReference>
<dbReference type="NCBIfam" id="NF010448">
    <property type="entry name" value="PRK13874.1"/>
    <property type="match status" value="1"/>
</dbReference>
<evidence type="ECO:0000256" key="2">
    <source>
        <dbReference type="SAM" id="SignalP"/>
    </source>
</evidence>
<organism evidence="3 4">
    <name type="scientific">Aminobacter ciceronei</name>
    <dbReference type="NCBI Taxonomy" id="150723"/>
    <lineage>
        <taxon>Bacteria</taxon>
        <taxon>Pseudomonadati</taxon>
        <taxon>Pseudomonadota</taxon>
        <taxon>Alphaproteobacteria</taxon>
        <taxon>Hyphomicrobiales</taxon>
        <taxon>Phyllobacteriaceae</taxon>
        <taxon>Aminobacter</taxon>
    </lineage>
</organism>
<keyword evidence="2" id="KW-0732">Signal</keyword>
<reference evidence="3 4" key="1">
    <citation type="submission" date="2020-08" db="EMBL/GenBank/DDBJ databases">
        <title>Genomic Encyclopedia of Type Strains, Phase IV (KMG-IV): sequencing the most valuable type-strain genomes for metagenomic binning, comparative biology and taxonomic classification.</title>
        <authorList>
            <person name="Goeker M."/>
        </authorList>
    </citation>
    <scope>NUCLEOTIDE SEQUENCE [LARGE SCALE GENOMIC DNA]</scope>
    <source>
        <strain evidence="3 4">DSM 17455</strain>
    </source>
</reference>